<evidence type="ECO:0000256" key="7">
    <source>
        <dbReference type="ARBA" id="ARBA00023128"/>
    </source>
</evidence>
<comment type="catalytic activity">
    <reaction evidence="11">
        <text>1'-[1,2-diacyl-sn-glycero-3-phospho],3'-[1-acyl-sn-glycero-3-phospho]-glycerol + a 1,2-diacyl-sn-glycero-3-phosphocholine = a cardiolipin + a 1-acyl-sn-glycero-3-phosphocholine</text>
        <dbReference type="Rhea" id="RHEA:33731"/>
        <dbReference type="ChEBI" id="CHEBI:57643"/>
        <dbReference type="ChEBI" id="CHEBI:58168"/>
        <dbReference type="ChEBI" id="CHEBI:62237"/>
        <dbReference type="ChEBI" id="CHEBI:64743"/>
    </reaction>
    <physiologicalReaction direction="left-to-right" evidence="11">
        <dbReference type="Rhea" id="RHEA:33732"/>
    </physiologicalReaction>
    <physiologicalReaction direction="right-to-left" evidence="11">
        <dbReference type="Rhea" id="RHEA:33733"/>
    </physiologicalReaction>
</comment>
<organism evidence="16">
    <name type="scientific">Hemiselmis andersenii</name>
    <name type="common">Cryptophyte alga</name>
    <dbReference type="NCBI Taxonomy" id="464988"/>
    <lineage>
        <taxon>Eukaryota</taxon>
        <taxon>Cryptophyceae</taxon>
        <taxon>Cryptomonadales</taxon>
        <taxon>Hemiselmidaceae</taxon>
        <taxon>Hemiselmis</taxon>
    </lineage>
</organism>
<dbReference type="PANTHER" id="PTHR12497:SF0">
    <property type="entry name" value="TAFAZZIN"/>
    <property type="match status" value="1"/>
</dbReference>
<dbReference type="GO" id="GO:0006644">
    <property type="term" value="P:phospholipid metabolic process"/>
    <property type="evidence" value="ECO:0007669"/>
    <property type="project" value="InterPro"/>
</dbReference>
<sequence>MRPPGGPLLLREAIPPCTMLVKASLASLLLLQGVSSFLSPPVLSPAVHQCAGKAPKHAALLALRPLSGVGEPLAARQGHRGTCVSMSSASQAGGQRKRRVRKGNTATVNRRPEGVAGVLYGVAVAVLKLVRDVWGQFMVFLFDTFINRPFLNILNRVEISDHKRLTDAISKRPRGTPLITVSNHQSSLDEPLLFSAVIPWPIRQWQLRWSLCNDNMFYVLGPVFAQLFFHAARGLPIWRSQSINQPSFKEFCDKARDGGWCHIFPEGRLWQPWKLRKEGRLLGNLRPGVGKLVGHCETSKHPPLVVPFYHTGMHRILPQFPANPKKQALPPKTGNKIRVRVGEPIDVSDLIEKHRGGREEARKELGVTDGWTTTEADEALYAEVTERVEAALVALAKQVDQDAEWQTHPSVLPGAGGGGDA</sequence>
<feature type="signal peptide" evidence="14">
    <location>
        <begin position="1"/>
        <end position="36"/>
    </location>
</feature>
<evidence type="ECO:0000256" key="3">
    <source>
        <dbReference type="ARBA" id="ARBA00022679"/>
    </source>
</evidence>
<feature type="domain" description="Phospholipid/glycerol acyltransferase" evidence="15">
    <location>
        <begin position="178"/>
        <end position="313"/>
    </location>
</feature>
<evidence type="ECO:0000256" key="14">
    <source>
        <dbReference type="SAM" id="SignalP"/>
    </source>
</evidence>
<dbReference type="SMART" id="SM00563">
    <property type="entry name" value="PlsC"/>
    <property type="match status" value="1"/>
</dbReference>
<dbReference type="GO" id="GO:0008374">
    <property type="term" value="F:O-acyltransferase activity"/>
    <property type="evidence" value="ECO:0007669"/>
    <property type="project" value="TreeGrafter"/>
</dbReference>
<dbReference type="GO" id="GO:0005741">
    <property type="term" value="C:mitochondrial outer membrane"/>
    <property type="evidence" value="ECO:0007669"/>
    <property type="project" value="UniProtKB-SubCell"/>
</dbReference>
<evidence type="ECO:0000256" key="8">
    <source>
        <dbReference type="ARBA" id="ARBA00023136"/>
    </source>
</evidence>
<comment type="similarity">
    <text evidence="2 12">Belongs to the taffazin family.</text>
</comment>
<keyword evidence="3" id="KW-0808">Transferase</keyword>
<dbReference type="Pfam" id="PF01553">
    <property type="entry name" value="Acyltransferase"/>
    <property type="match status" value="1"/>
</dbReference>
<evidence type="ECO:0000256" key="11">
    <source>
        <dbReference type="ARBA" id="ARBA00047906"/>
    </source>
</evidence>
<evidence type="ECO:0000256" key="12">
    <source>
        <dbReference type="RuleBase" id="RU365062"/>
    </source>
</evidence>
<feature type="compositionally biased region" description="Polar residues" evidence="13">
    <location>
        <begin position="84"/>
        <end position="93"/>
    </location>
</feature>
<evidence type="ECO:0000256" key="4">
    <source>
        <dbReference type="ARBA" id="ARBA00022787"/>
    </source>
</evidence>
<evidence type="ECO:0000256" key="13">
    <source>
        <dbReference type="SAM" id="MobiDB-lite"/>
    </source>
</evidence>
<reference evidence="16" key="1">
    <citation type="submission" date="2021-01" db="EMBL/GenBank/DDBJ databases">
        <authorList>
            <person name="Corre E."/>
            <person name="Pelletier E."/>
            <person name="Niang G."/>
            <person name="Scheremetjew M."/>
            <person name="Finn R."/>
            <person name="Kale V."/>
            <person name="Holt S."/>
            <person name="Cochrane G."/>
            <person name="Meng A."/>
            <person name="Brown T."/>
            <person name="Cohen L."/>
        </authorList>
    </citation>
    <scope>NUCLEOTIDE SEQUENCE</scope>
    <source>
        <strain evidence="16">CCMP441</strain>
    </source>
</reference>
<name>A0A7S0U611_HEMAN</name>
<dbReference type="PANTHER" id="PTHR12497">
    <property type="entry name" value="TAZ PROTEIN TAFAZZIN"/>
    <property type="match status" value="1"/>
</dbReference>
<keyword evidence="7" id="KW-0496">Mitochondrion</keyword>
<evidence type="ECO:0000256" key="2">
    <source>
        <dbReference type="ARBA" id="ARBA00010524"/>
    </source>
</evidence>
<comment type="subcellular location">
    <subcellularLocation>
        <location evidence="1">Mitochondrion inner membrane</location>
        <topology evidence="1">Peripheral membrane protein</topology>
        <orientation evidence="1">Intermembrane side</orientation>
    </subcellularLocation>
    <subcellularLocation>
        <location evidence="10">Mitochondrion outer membrane</location>
        <topology evidence="10">Peripheral membrane protein</topology>
        <orientation evidence="10">Intermembrane side</orientation>
    </subcellularLocation>
</comment>
<evidence type="ECO:0000256" key="5">
    <source>
        <dbReference type="ARBA" id="ARBA00022792"/>
    </source>
</evidence>
<evidence type="ECO:0000313" key="16">
    <source>
        <dbReference type="EMBL" id="CAD8751397.1"/>
    </source>
</evidence>
<evidence type="ECO:0000259" key="15">
    <source>
        <dbReference type="SMART" id="SM00563"/>
    </source>
</evidence>
<dbReference type="SUPFAM" id="SSF69593">
    <property type="entry name" value="Glycerol-3-phosphate (1)-acyltransferase"/>
    <property type="match status" value="1"/>
</dbReference>
<keyword evidence="9" id="KW-0012">Acyltransferase</keyword>
<accession>A0A7S0U611</accession>
<evidence type="ECO:0000256" key="1">
    <source>
        <dbReference type="ARBA" id="ARBA00004137"/>
    </source>
</evidence>
<dbReference type="InterPro" id="IPR002123">
    <property type="entry name" value="Plipid/glycerol_acylTrfase"/>
</dbReference>
<keyword evidence="4" id="KW-1000">Mitochondrion outer membrane</keyword>
<evidence type="ECO:0000256" key="6">
    <source>
        <dbReference type="ARBA" id="ARBA00023098"/>
    </source>
</evidence>
<dbReference type="GO" id="GO:0005743">
    <property type="term" value="C:mitochondrial inner membrane"/>
    <property type="evidence" value="ECO:0007669"/>
    <property type="project" value="UniProtKB-SubCell"/>
</dbReference>
<feature type="chain" id="PRO_5030504432" description="Tafazzin family protein" evidence="14">
    <location>
        <begin position="37"/>
        <end position="421"/>
    </location>
</feature>
<protein>
    <recommendedName>
        <fullName evidence="12">Tafazzin family protein</fullName>
    </recommendedName>
</protein>
<feature type="region of interest" description="Disordered" evidence="13">
    <location>
        <begin position="80"/>
        <end position="105"/>
    </location>
</feature>
<proteinExistence type="inferred from homology"/>
<dbReference type="PRINTS" id="PR00979">
    <property type="entry name" value="TAFAZZIN"/>
</dbReference>
<dbReference type="AlphaFoldDB" id="A0A7S0U611"/>
<keyword evidence="8" id="KW-0472">Membrane</keyword>
<keyword evidence="6" id="KW-0443">Lipid metabolism</keyword>
<keyword evidence="14" id="KW-0732">Signal</keyword>
<dbReference type="InterPro" id="IPR000872">
    <property type="entry name" value="Tafazzin"/>
</dbReference>
<dbReference type="CDD" id="cd07989">
    <property type="entry name" value="LPLAT_AGPAT-like"/>
    <property type="match status" value="1"/>
</dbReference>
<keyword evidence="5" id="KW-0999">Mitochondrion inner membrane</keyword>
<gene>
    <name evidence="16" type="ORF">HAND1043_LOCUS17903</name>
</gene>
<evidence type="ECO:0000256" key="10">
    <source>
        <dbReference type="ARBA" id="ARBA00024323"/>
    </source>
</evidence>
<dbReference type="EMBL" id="HBFK01029406">
    <property type="protein sequence ID" value="CAD8751397.1"/>
    <property type="molecule type" value="Transcribed_RNA"/>
</dbReference>
<evidence type="ECO:0000256" key="9">
    <source>
        <dbReference type="ARBA" id="ARBA00023315"/>
    </source>
</evidence>